<dbReference type="PANTHER" id="PTHR43130:SF11">
    <property type="entry name" value="TRANSCRIPTIONAL REGULATORY PROTEIN"/>
    <property type="match status" value="1"/>
</dbReference>
<keyword evidence="3" id="KW-0804">Transcription</keyword>
<feature type="compositionally biased region" description="Polar residues" evidence="4">
    <location>
        <begin position="370"/>
        <end position="380"/>
    </location>
</feature>
<dbReference type="InterPro" id="IPR002818">
    <property type="entry name" value="DJ-1/PfpI"/>
</dbReference>
<dbReference type="GO" id="GO:0043565">
    <property type="term" value="F:sequence-specific DNA binding"/>
    <property type="evidence" value="ECO:0007669"/>
    <property type="project" value="InterPro"/>
</dbReference>
<dbReference type="AlphaFoldDB" id="A0A6J4NVT7"/>
<feature type="region of interest" description="Disordered" evidence="4">
    <location>
        <begin position="339"/>
        <end position="380"/>
    </location>
</feature>
<protein>
    <recommendedName>
        <fullName evidence="5">HTH araC/xylS-type domain-containing protein</fullName>
    </recommendedName>
</protein>
<dbReference type="Gene3D" id="3.40.50.880">
    <property type="match status" value="1"/>
</dbReference>
<evidence type="ECO:0000259" key="5">
    <source>
        <dbReference type="PROSITE" id="PS01124"/>
    </source>
</evidence>
<dbReference type="Pfam" id="PF12833">
    <property type="entry name" value="HTH_18"/>
    <property type="match status" value="1"/>
</dbReference>
<evidence type="ECO:0000256" key="4">
    <source>
        <dbReference type="SAM" id="MobiDB-lite"/>
    </source>
</evidence>
<accession>A0A6J4NVT7</accession>
<dbReference type="PANTHER" id="PTHR43130">
    <property type="entry name" value="ARAC-FAMILY TRANSCRIPTIONAL REGULATOR"/>
    <property type="match status" value="1"/>
</dbReference>
<evidence type="ECO:0000256" key="1">
    <source>
        <dbReference type="ARBA" id="ARBA00023015"/>
    </source>
</evidence>
<dbReference type="EMBL" id="CADCUX010000176">
    <property type="protein sequence ID" value="CAA9396767.1"/>
    <property type="molecule type" value="Genomic_DNA"/>
</dbReference>
<dbReference type="SUPFAM" id="SSF52317">
    <property type="entry name" value="Class I glutamine amidotransferase-like"/>
    <property type="match status" value="1"/>
</dbReference>
<keyword evidence="2" id="KW-0238">DNA-binding</keyword>
<dbReference type="InterPro" id="IPR018060">
    <property type="entry name" value="HTH_AraC"/>
</dbReference>
<keyword evidence="1" id="KW-0805">Transcription regulation</keyword>
<dbReference type="InterPro" id="IPR029062">
    <property type="entry name" value="Class_I_gatase-like"/>
</dbReference>
<dbReference type="Pfam" id="PF01965">
    <property type="entry name" value="DJ-1_PfpI"/>
    <property type="match status" value="1"/>
</dbReference>
<dbReference type="GO" id="GO:0003700">
    <property type="term" value="F:DNA-binding transcription factor activity"/>
    <property type="evidence" value="ECO:0007669"/>
    <property type="project" value="InterPro"/>
</dbReference>
<sequence>MPDAKAPITVALLALPDSTAANIYGFFDVLASVKRDWSMLHGHVPEPSPFRPLVVSEDGQPFEASNGVRITPQTGYAQCPRPDVVVVGDLQVAPGHVGRGFDSAVAWLRDCHASGAVLASSCSGAVLLARTGLLDGLDGTSHWAYCDYLQRAYPRTRWHADRGLVTAGPGQSLLMAGSGVSWHLLVLALVARYAGPEEAMRVARINLMDLQAASPMAYASLTHGSRAADPAIARCQQWVAMNYASESPVARMAALSQLPERTFKRRFAQATGMAPLEYVHHVRLEEAKQLLESGETAIEAIAVDVGYSDSSFFSRLFRRKVGMTPVQYRQRFGRLSRQLDELASRPDAQPSTIVTKAGPEIRAPGPMPRSRNQPLGTSRT</sequence>
<gene>
    <name evidence="6" type="ORF">AVDCRST_MAG51-642</name>
</gene>
<dbReference type="InterPro" id="IPR052158">
    <property type="entry name" value="INH-QAR"/>
</dbReference>
<evidence type="ECO:0000313" key="6">
    <source>
        <dbReference type="EMBL" id="CAA9396767.1"/>
    </source>
</evidence>
<reference evidence="6" key="1">
    <citation type="submission" date="2020-02" db="EMBL/GenBank/DDBJ databases">
        <authorList>
            <person name="Meier V. D."/>
        </authorList>
    </citation>
    <scope>NUCLEOTIDE SEQUENCE</scope>
    <source>
        <strain evidence="6">AVDCRST_MAG51</strain>
    </source>
</reference>
<dbReference type="InterPro" id="IPR018062">
    <property type="entry name" value="HTH_AraC-typ_CS"/>
</dbReference>
<dbReference type="SUPFAM" id="SSF46689">
    <property type="entry name" value="Homeodomain-like"/>
    <property type="match status" value="2"/>
</dbReference>
<dbReference type="SMART" id="SM00342">
    <property type="entry name" value="HTH_ARAC"/>
    <property type="match status" value="1"/>
</dbReference>
<evidence type="ECO:0000256" key="3">
    <source>
        <dbReference type="ARBA" id="ARBA00023163"/>
    </source>
</evidence>
<dbReference type="InterPro" id="IPR009057">
    <property type="entry name" value="Homeodomain-like_sf"/>
</dbReference>
<proteinExistence type="predicted"/>
<dbReference type="InterPro" id="IPR020449">
    <property type="entry name" value="Tscrpt_reg_AraC-type_HTH"/>
</dbReference>
<feature type="domain" description="HTH araC/xylS-type" evidence="5">
    <location>
        <begin position="233"/>
        <end position="331"/>
    </location>
</feature>
<dbReference type="PROSITE" id="PS00041">
    <property type="entry name" value="HTH_ARAC_FAMILY_1"/>
    <property type="match status" value="1"/>
</dbReference>
<name>A0A6J4NVT7_9BURK</name>
<organism evidence="6">
    <name type="scientific">uncultured Ramlibacter sp</name>
    <dbReference type="NCBI Taxonomy" id="260755"/>
    <lineage>
        <taxon>Bacteria</taxon>
        <taxon>Pseudomonadati</taxon>
        <taxon>Pseudomonadota</taxon>
        <taxon>Betaproteobacteria</taxon>
        <taxon>Burkholderiales</taxon>
        <taxon>Comamonadaceae</taxon>
        <taxon>Ramlibacter</taxon>
        <taxon>environmental samples</taxon>
    </lineage>
</organism>
<dbReference type="PROSITE" id="PS01124">
    <property type="entry name" value="HTH_ARAC_FAMILY_2"/>
    <property type="match status" value="1"/>
</dbReference>
<dbReference type="Gene3D" id="1.10.10.60">
    <property type="entry name" value="Homeodomain-like"/>
    <property type="match status" value="1"/>
</dbReference>
<dbReference type="PRINTS" id="PR00032">
    <property type="entry name" value="HTHARAC"/>
</dbReference>
<evidence type="ECO:0000256" key="2">
    <source>
        <dbReference type="ARBA" id="ARBA00023125"/>
    </source>
</evidence>